<dbReference type="AlphaFoldDB" id="A0A8H5DNS5"/>
<dbReference type="Gene3D" id="3.90.180.10">
    <property type="entry name" value="Medium-chain alcohol dehydrogenases, catalytic domain"/>
    <property type="match status" value="1"/>
</dbReference>
<evidence type="ECO:0000256" key="2">
    <source>
        <dbReference type="ARBA" id="ARBA00023002"/>
    </source>
</evidence>
<comment type="caution">
    <text evidence="4">The sequence shown here is derived from an EMBL/GenBank/DDBJ whole genome shotgun (WGS) entry which is preliminary data.</text>
</comment>
<dbReference type="CDD" id="cd08249">
    <property type="entry name" value="enoyl_reductase_like"/>
    <property type="match status" value="1"/>
</dbReference>
<feature type="domain" description="Enoyl reductase (ER)" evidence="3">
    <location>
        <begin position="11"/>
        <end position="348"/>
    </location>
</feature>
<dbReference type="PANTHER" id="PTHR45348:SF7">
    <property type="entry name" value="ZINC BINDING OXIDOREDUCTASE, PUTATIVE-RELATED"/>
    <property type="match status" value="1"/>
</dbReference>
<evidence type="ECO:0000313" key="5">
    <source>
        <dbReference type="Proteomes" id="UP000573603"/>
    </source>
</evidence>
<reference evidence="4 5" key="1">
    <citation type="journal article" date="2020" name="BMC Genomics">
        <title>Correction to: Identification and distribution of gene clusters required for synthesis of sphingolipid metabolism inhibitors in diverse species of the filamentous fungus Fusarium.</title>
        <authorList>
            <person name="Kim H.S."/>
            <person name="Lohmar J.M."/>
            <person name="Busman M."/>
            <person name="Brown D.W."/>
            <person name="Naumann T.A."/>
            <person name="Divon H.H."/>
            <person name="Lysoe E."/>
            <person name="Uhlig S."/>
            <person name="Proctor R.H."/>
        </authorList>
    </citation>
    <scope>NUCLEOTIDE SEQUENCE [LARGE SCALE GENOMIC DNA]</scope>
    <source>
        <strain evidence="4 5">NRRL 25214</strain>
    </source>
</reference>
<dbReference type="InterPro" id="IPR011032">
    <property type="entry name" value="GroES-like_sf"/>
</dbReference>
<dbReference type="InterPro" id="IPR047122">
    <property type="entry name" value="Trans-enoyl_RdTase-like"/>
</dbReference>
<proteinExistence type="inferred from homology"/>
<name>A0A8H5DNS5_9HYPO</name>
<dbReference type="SUPFAM" id="SSF51735">
    <property type="entry name" value="NAD(P)-binding Rossmann-fold domains"/>
    <property type="match status" value="1"/>
</dbReference>
<gene>
    <name evidence="4" type="ORF">FANTH_13940</name>
</gene>
<dbReference type="Pfam" id="PF00107">
    <property type="entry name" value="ADH_zinc_N"/>
    <property type="match status" value="1"/>
</dbReference>
<dbReference type="Proteomes" id="UP000573603">
    <property type="component" value="Unassembled WGS sequence"/>
</dbReference>
<dbReference type="Gene3D" id="3.40.50.720">
    <property type="entry name" value="NAD(P)-binding Rossmann-like Domain"/>
    <property type="match status" value="1"/>
</dbReference>
<dbReference type="InterPro" id="IPR013154">
    <property type="entry name" value="ADH-like_N"/>
</dbReference>
<dbReference type="Pfam" id="PF08240">
    <property type="entry name" value="ADH_N"/>
    <property type="match status" value="1"/>
</dbReference>
<evidence type="ECO:0000256" key="1">
    <source>
        <dbReference type="ARBA" id="ARBA00008072"/>
    </source>
</evidence>
<protein>
    <recommendedName>
        <fullName evidence="3">Enoyl reductase (ER) domain-containing protein</fullName>
    </recommendedName>
</protein>
<dbReference type="InterPro" id="IPR036291">
    <property type="entry name" value="NAD(P)-bd_dom_sf"/>
</dbReference>
<dbReference type="SUPFAM" id="SSF50129">
    <property type="entry name" value="GroES-like"/>
    <property type="match status" value="1"/>
</dbReference>
<dbReference type="InterPro" id="IPR020843">
    <property type="entry name" value="ER"/>
</dbReference>
<evidence type="ECO:0000259" key="3">
    <source>
        <dbReference type="SMART" id="SM00829"/>
    </source>
</evidence>
<dbReference type="GO" id="GO:0016651">
    <property type="term" value="F:oxidoreductase activity, acting on NAD(P)H"/>
    <property type="evidence" value="ECO:0007669"/>
    <property type="project" value="InterPro"/>
</dbReference>
<keyword evidence="2" id="KW-0560">Oxidoreductase</keyword>
<sequence>MGDVNKAIFVNMRNKYSVRDFPIPDPDENEVLVQVLYSGVNPADLRHPKYLGIRDTVIGDDFCGRVIKSRSPKFRTDDLIAGYTPVLIPRPAKYGTYQSYLCCPDNMCYKVPENLPIEDAAALTVVAMTAADALFNHFRLPLPTDPEKTPSGPLLIWGASTSVGLCAVQYARASNCETIIATASPGRHELLYKLGATHCFDYSSPTVVQDIQATITAVRKGPLAYALDAVGSQIKPTSADRIRQCATNTTILASVIHQFDKRFKFPVAVTFLPFQLKPFGLPFKLTTPARSGDHWRAWGVLAWAVANYGSNGAFRLPKVTVLEGTGEEVLQKAQDVAEGKGGFGKNVVKQPFI</sequence>
<evidence type="ECO:0000313" key="4">
    <source>
        <dbReference type="EMBL" id="KAF5230225.1"/>
    </source>
</evidence>
<accession>A0A8H5DNS5</accession>
<dbReference type="EMBL" id="JABEVY010000536">
    <property type="protein sequence ID" value="KAF5230225.1"/>
    <property type="molecule type" value="Genomic_DNA"/>
</dbReference>
<comment type="similarity">
    <text evidence="1">Belongs to the zinc-containing alcohol dehydrogenase family.</text>
</comment>
<keyword evidence="5" id="KW-1185">Reference proteome</keyword>
<organism evidence="4 5">
    <name type="scientific">Fusarium anthophilum</name>
    <dbReference type="NCBI Taxonomy" id="48485"/>
    <lineage>
        <taxon>Eukaryota</taxon>
        <taxon>Fungi</taxon>
        <taxon>Dikarya</taxon>
        <taxon>Ascomycota</taxon>
        <taxon>Pezizomycotina</taxon>
        <taxon>Sordariomycetes</taxon>
        <taxon>Hypocreomycetidae</taxon>
        <taxon>Hypocreales</taxon>
        <taxon>Nectriaceae</taxon>
        <taxon>Fusarium</taxon>
        <taxon>Fusarium fujikuroi species complex</taxon>
    </lineage>
</organism>
<dbReference type="InterPro" id="IPR013149">
    <property type="entry name" value="ADH-like_C"/>
</dbReference>
<dbReference type="PANTHER" id="PTHR45348">
    <property type="entry name" value="HYPOTHETICAL OXIDOREDUCTASE (EUROFUNG)"/>
    <property type="match status" value="1"/>
</dbReference>
<dbReference type="SMART" id="SM00829">
    <property type="entry name" value="PKS_ER"/>
    <property type="match status" value="1"/>
</dbReference>